<evidence type="ECO:0000256" key="1">
    <source>
        <dbReference type="ARBA" id="ARBA00004613"/>
    </source>
</evidence>
<organism evidence="4 5">
    <name type="scientific">Nostoc minutum NIES-26</name>
    <dbReference type="NCBI Taxonomy" id="1844469"/>
    <lineage>
        <taxon>Bacteria</taxon>
        <taxon>Bacillati</taxon>
        <taxon>Cyanobacteriota</taxon>
        <taxon>Cyanophyceae</taxon>
        <taxon>Nostocales</taxon>
        <taxon>Nostocaceae</taxon>
        <taxon>Nostoc</taxon>
    </lineage>
</organism>
<keyword evidence="5" id="KW-1185">Reference proteome</keyword>
<name>A0A367QE40_9NOSO</name>
<dbReference type="InterPro" id="IPR051398">
    <property type="entry name" value="Polysacch_Deacetylase"/>
</dbReference>
<dbReference type="EMBL" id="LXQD01000326">
    <property type="protein sequence ID" value="RCJ22335.1"/>
    <property type="molecule type" value="Genomic_DNA"/>
</dbReference>
<dbReference type="PANTHER" id="PTHR34216">
    <property type="match status" value="1"/>
</dbReference>
<dbReference type="SUPFAM" id="SSF88713">
    <property type="entry name" value="Glycoside hydrolase/deacetylase"/>
    <property type="match status" value="1"/>
</dbReference>
<comment type="caution">
    <text evidence="4">The sequence shown here is derived from an EMBL/GenBank/DDBJ whole genome shotgun (WGS) entry which is preliminary data.</text>
</comment>
<dbReference type="AlphaFoldDB" id="A0A367QE40"/>
<dbReference type="Pfam" id="PF01522">
    <property type="entry name" value="Polysacc_deac_1"/>
    <property type="match status" value="2"/>
</dbReference>
<dbReference type="InterPro" id="IPR011330">
    <property type="entry name" value="Glyco_hydro/deAcase_b/a-brl"/>
</dbReference>
<evidence type="ECO:0000313" key="5">
    <source>
        <dbReference type="Proteomes" id="UP000252107"/>
    </source>
</evidence>
<protein>
    <submittedName>
        <fullName evidence="4">Polysaccharide deacetylase</fullName>
    </submittedName>
</protein>
<dbReference type="GO" id="GO:0005975">
    <property type="term" value="P:carbohydrate metabolic process"/>
    <property type="evidence" value="ECO:0007669"/>
    <property type="project" value="InterPro"/>
</dbReference>
<evidence type="ECO:0000259" key="3">
    <source>
        <dbReference type="PROSITE" id="PS51677"/>
    </source>
</evidence>
<dbReference type="GO" id="GO:0005576">
    <property type="term" value="C:extracellular region"/>
    <property type="evidence" value="ECO:0007669"/>
    <property type="project" value="UniProtKB-SubCell"/>
</dbReference>
<keyword evidence="2" id="KW-0732">Signal</keyword>
<dbReference type="InterPro" id="IPR002509">
    <property type="entry name" value="NODB_dom"/>
</dbReference>
<proteinExistence type="predicted"/>
<dbReference type="Proteomes" id="UP000252107">
    <property type="component" value="Unassembled WGS sequence"/>
</dbReference>
<feature type="domain" description="NodB homology" evidence="3">
    <location>
        <begin position="81"/>
        <end position="346"/>
    </location>
</feature>
<dbReference type="GO" id="GO:0016810">
    <property type="term" value="F:hydrolase activity, acting on carbon-nitrogen (but not peptide) bonds"/>
    <property type="evidence" value="ECO:0007669"/>
    <property type="project" value="InterPro"/>
</dbReference>
<comment type="subcellular location">
    <subcellularLocation>
        <location evidence="1">Secreted</location>
    </subcellularLocation>
</comment>
<sequence>MILGALSNKAQHTVGQLKNKIFPGALILMYHRVTEVDSDPWSLCVTPKHFAEHLEVLRQYGYPLHLQQLTKRLKDCQYINRSIVVTFDDGYADNFYHAKPLLEKYDIPATVFVTTGGIDQKREFWWDELDRLLLQSGTLPDLLQLNINGRTYQWKLREATHYSEADLHRDRHWQSDRKSKQAPTLRYNLYRSLYLILQFLSVNERSKLLDELAIWANAELVGRSTHRSLSKEEMLALESGGLIEIGAHTVTHPFLSQLSIVSQRDEIQQSKDYLEEILGHTIASFSYPHGSYTTETTSIIQEAGFTCACSSIVGKVRQDSNFFLLPRVVVEDWDGETFTHWLSRFF</sequence>
<evidence type="ECO:0000313" key="4">
    <source>
        <dbReference type="EMBL" id="RCJ22335.1"/>
    </source>
</evidence>
<dbReference type="CDD" id="cd10918">
    <property type="entry name" value="CE4_NodB_like_5s_6s"/>
    <property type="match status" value="1"/>
</dbReference>
<reference evidence="4" key="1">
    <citation type="submission" date="2016-04" db="EMBL/GenBank/DDBJ databases">
        <authorList>
            <person name="Tabuchi Yagui T.R."/>
        </authorList>
    </citation>
    <scope>NUCLEOTIDE SEQUENCE [LARGE SCALE GENOMIC DNA]</scope>
    <source>
        <strain evidence="4">NIES-26</strain>
    </source>
</reference>
<evidence type="ECO:0000256" key="2">
    <source>
        <dbReference type="ARBA" id="ARBA00022729"/>
    </source>
</evidence>
<dbReference type="PANTHER" id="PTHR34216:SF3">
    <property type="entry name" value="POLY-BETA-1,6-N-ACETYL-D-GLUCOSAMINE N-DEACETYLASE"/>
    <property type="match status" value="1"/>
</dbReference>
<dbReference type="Gene3D" id="3.20.20.370">
    <property type="entry name" value="Glycoside hydrolase/deacetylase"/>
    <property type="match status" value="1"/>
</dbReference>
<accession>A0A367QE40</accession>
<gene>
    <name evidence="4" type="ORF">A6770_29965</name>
</gene>
<dbReference type="PROSITE" id="PS51677">
    <property type="entry name" value="NODB"/>
    <property type="match status" value="1"/>
</dbReference>